<feature type="region of interest" description="Disordered" evidence="2">
    <location>
        <begin position="1607"/>
        <end position="1630"/>
    </location>
</feature>
<feature type="region of interest" description="Disordered" evidence="2">
    <location>
        <begin position="2278"/>
        <end position="2298"/>
    </location>
</feature>
<dbReference type="Gene3D" id="3.30.160.60">
    <property type="entry name" value="Classic Zinc Finger"/>
    <property type="match status" value="5"/>
</dbReference>
<feature type="compositionally biased region" description="Low complexity" evidence="2">
    <location>
        <begin position="455"/>
        <end position="472"/>
    </location>
</feature>
<evidence type="ECO:0000313" key="6">
    <source>
        <dbReference type="RefSeq" id="XP_035826196.1"/>
    </source>
</evidence>
<feature type="region of interest" description="Disordered" evidence="2">
    <location>
        <begin position="2560"/>
        <end position="2605"/>
    </location>
</feature>
<feature type="compositionally biased region" description="Basic and acidic residues" evidence="2">
    <location>
        <begin position="473"/>
        <end position="491"/>
    </location>
</feature>
<feature type="compositionally biased region" description="Low complexity" evidence="2">
    <location>
        <begin position="2586"/>
        <end position="2601"/>
    </location>
</feature>
<feature type="domain" description="C2H2-type" evidence="3">
    <location>
        <begin position="2612"/>
        <end position="2640"/>
    </location>
</feature>
<feature type="region of interest" description="Disordered" evidence="2">
    <location>
        <begin position="393"/>
        <end position="434"/>
    </location>
</feature>
<feature type="region of interest" description="Disordered" evidence="2">
    <location>
        <begin position="884"/>
        <end position="926"/>
    </location>
</feature>
<feature type="region of interest" description="Disordered" evidence="2">
    <location>
        <begin position="355"/>
        <end position="380"/>
    </location>
</feature>
<feature type="region of interest" description="Disordered" evidence="2">
    <location>
        <begin position="2973"/>
        <end position="2996"/>
    </location>
</feature>
<feature type="compositionally biased region" description="Acidic residues" evidence="2">
    <location>
        <begin position="2908"/>
        <end position="2920"/>
    </location>
</feature>
<feature type="region of interest" description="Disordered" evidence="2">
    <location>
        <begin position="292"/>
        <end position="339"/>
    </location>
</feature>
<feature type="region of interest" description="Disordered" evidence="2">
    <location>
        <begin position="2000"/>
        <end position="2031"/>
    </location>
</feature>
<dbReference type="SUPFAM" id="SSF57667">
    <property type="entry name" value="beta-beta-alpha zinc fingers"/>
    <property type="match status" value="3"/>
</dbReference>
<feature type="region of interest" description="Disordered" evidence="2">
    <location>
        <begin position="135"/>
        <end position="187"/>
    </location>
</feature>
<evidence type="ECO:0000256" key="1">
    <source>
        <dbReference type="PROSITE-ProRule" id="PRU00042"/>
    </source>
</evidence>
<dbReference type="PROSITE" id="PS00028">
    <property type="entry name" value="ZINC_FINGER_C2H2_1"/>
    <property type="match status" value="7"/>
</dbReference>
<dbReference type="Proteomes" id="UP000694888">
    <property type="component" value="Unplaced"/>
</dbReference>
<feature type="domain" description="C2H2-type" evidence="3">
    <location>
        <begin position="1343"/>
        <end position="1370"/>
    </location>
</feature>
<feature type="compositionally biased region" description="Basic and acidic residues" evidence="2">
    <location>
        <begin position="3189"/>
        <end position="3204"/>
    </location>
</feature>
<feature type="region of interest" description="Disordered" evidence="2">
    <location>
        <begin position="546"/>
        <end position="664"/>
    </location>
</feature>
<dbReference type="PANTHER" id="PTHR16515:SF54">
    <property type="entry name" value="GROWTH FACTOR-INDEPENDENT 1B TRANSCRIPTION REPRESSOR"/>
    <property type="match status" value="1"/>
</dbReference>
<dbReference type="InterPro" id="IPR050331">
    <property type="entry name" value="Zinc_finger"/>
</dbReference>
<feature type="region of interest" description="Disordered" evidence="2">
    <location>
        <begin position="1090"/>
        <end position="1247"/>
    </location>
</feature>
<feature type="compositionally biased region" description="Low complexity" evidence="2">
    <location>
        <begin position="35"/>
        <end position="64"/>
    </location>
</feature>
<protein>
    <submittedName>
        <fullName evidence="5 6">Uncharacterized protein LOC106012046</fullName>
    </submittedName>
</protein>
<feature type="compositionally biased region" description="Basic and acidic residues" evidence="2">
    <location>
        <begin position="1141"/>
        <end position="1173"/>
    </location>
</feature>
<evidence type="ECO:0000313" key="5">
    <source>
        <dbReference type="RefSeq" id="XP_012939168.1"/>
    </source>
</evidence>
<reference evidence="5 6" key="1">
    <citation type="submission" date="2025-05" db="UniProtKB">
        <authorList>
            <consortium name="RefSeq"/>
        </authorList>
    </citation>
    <scope>IDENTIFICATION</scope>
</reference>
<feature type="compositionally biased region" description="Polar residues" evidence="2">
    <location>
        <begin position="414"/>
        <end position="434"/>
    </location>
</feature>
<feature type="compositionally biased region" description="Acidic residues" evidence="2">
    <location>
        <begin position="3019"/>
        <end position="3032"/>
    </location>
</feature>
<feature type="region of interest" description="Disordered" evidence="2">
    <location>
        <begin position="3116"/>
        <end position="3137"/>
    </location>
</feature>
<feature type="region of interest" description="Disordered" evidence="2">
    <location>
        <begin position="2839"/>
        <end position="2920"/>
    </location>
</feature>
<keyword evidence="4" id="KW-1185">Reference proteome</keyword>
<feature type="region of interest" description="Disordered" evidence="2">
    <location>
        <begin position="754"/>
        <end position="820"/>
    </location>
</feature>
<feature type="compositionally biased region" description="Low complexity" evidence="2">
    <location>
        <begin position="1475"/>
        <end position="1493"/>
    </location>
</feature>
<feature type="compositionally biased region" description="Basic and acidic residues" evidence="2">
    <location>
        <begin position="916"/>
        <end position="926"/>
    </location>
</feature>
<feature type="compositionally biased region" description="Low complexity" evidence="2">
    <location>
        <begin position="3205"/>
        <end position="3217"/>
    </location>
</feature>
<proteinExistence type="predicted"/>
<evidence type="ECO:0000256" key="2">
    <source>
        <dbReference type="SAM" id="MobiDB-lite"/>
    </source>
</evidence>
<feature type="domain" description="C2H2-type" evidence="3">
    <location>
        <begin position="1637"/>
        <end position="1674"/>
    </location>
</feature>
<feature type="compositionally biased region" description="Low complexity" evidence="2">
    <location>
        <begin position="1507"/>
        <end position="1594"/>
    </location>
</feature>
<dbReference type="PROSITE" id="PS50157">
    <property type="entry name" value="ZINC_FINGER_C2H2_2"/>
    <property type="match status" value="8"/>
</dbReference>
<keyword evidence="1" id="KW-0479">Metal-binding</keyword>
<sequence length="3241" mass="350350">MMSSLPSSSADVSFAKPLVTPAKLETSSKPRDSVQCSQSGAECQSSSSTHPAAGAAAPRMEAGGQRAGSSDCAPVGQGKEPALKPHRLLVCEDVVDVENEDLDDCVLLKIDTSRRRKKQLQAKRPDNAVSSTLVIIDSDEEGNETPVVRASVDKSGDVNPSAKSSTKIISSEKMASKPVPDSDRDEFPDLDLQVETEEENTDQAGAGDESEERVLYGRVRVSQAQEALPPVVKRSTSPLFAEAVSDALIGDHKHSIPGADNSPTLSTIGSSPVRTFLHTTQLQTSYCPPSGVFSSGSSAPASSMVPGHSQKSLVTGSSAQTLSVSTPSSVGQSDTQSIASGANGHSLVLILPPNAPQTETRHRSPSQPVAQPSTGALGDQRGLKLIVLTDQALHTKPQSPSPKLLRAVTPAPRPSTQLSVSGPQQAQARDTVSQSNHAVGTVIASQNCAVFQPESSLTSTSSRSRCLNSNTSKEMRNEISDQADESHDEVSPVHLTKANPEVASAESSQQGHGESIKPGGRYTKSDYVHALSNIFCSASEDQVAAAPAPASSGTPPSGTPADKTLRKNDRGTDVRQRDSSPSASRESEGKSSSSSMLVKTGSSNSAPRDDKNSACTAGQNLSGHRGKEVTNPSTGDTSAVLPAQPAVAPVKGASQSKGKANEDKKSGKCHKCSITCINRFELVIHVILDHGPSNYMNSCDVEFIKCPFCQNRFHRKCGMRNHLRRSPCGKALLEKHKMNGTSWMDELSASTCLQPEKQPSTNPSRATAEVQPEPGSVGTADLSKSSEPDSVITGPTEKVKEDTFPLKKAAPGKPDGSEQLDDEGVVEICSSPEDSSSVTGTVRGGSTTTIADTEVRAVVSVSERTTGLAVRTDQAACICQVDTRPNSGPDGAVHVSDVDAHQPGTGSGTKTGNAETHSENDPQVHNRWTKGERFDNFVRCFACKENFANEDKFASHRCREQPSCVEVSSSVTDKGTASVQQDPTGIECVKCACCHKWFESYFQLKTHHRQVNKCRLHAQNLFQKPKHGKSDQGACPPVPSDKSANTDTSKALIEISPCFCFCGRKFAKQARLEFHLSKYASCKKRFDEAREKNKKKRPVEGAASPEIASHTQVTTTSVSPVSQAETVTVPGQSSRRGGSTGDKEGRKTKDESDWGQENPHEVIEPRELGRDEPEREDESDGGWERDEPEREDVSDGELERDEPERENNVSDGGLKRDEPERENVSDGGLERDEPEREDVSDGGWESPDVVTAYSKCTVCNEEFLDERSLQFHMKNSVLCRERLGQPEASERGGARVKLTPASVVCKACQKPLGSDACLAVHLAESESCANVYDDDNDRSLPRYSCQTCGKILRSDEALAKHLQSSRGCWPNQHQESRNSVGSVRELVSLKKSSPKDHVKSPSSAAIGSAPGQADPIAALPKKSSQSSAARPLAAGSVSNLLPTMPTPAPSKAKAEPSSAKLSPVASAAVSRNADTNPSTKTNTNNTNRNTNSSAKINTNKSANPSAKKNTNPNPSTNTKTNTNNTNRDTKSSANTKTNTNKSANPSAKTNTNRTNTNATAGTYPSANTNTNTNTNPTANTGPSSNTNSSAQTSSAPVTITAGLLAARDNDDCSSDDSSKDSVDSRSSSSEDDARIEYRCTRCSSVFARKSSLKKHLAENGVCGKVQAAHGKRKKIRCEACARKFRDLVSLQAHLLQQQFCFRELSKGMWRLKSAPDQTCAMCQKKYLHRKELGKHCFKDMTCRLKYVALLLETFSEVRAPSPAVDSVQVSSSSTVKESVVENTRTNTETPSPNSAISVSGVPADVKNSNCGETELLWDCGQCKECFTSQDDFAKHVRVSVRCKKFYAALKSENPPKTLQAYCTPCKRSFKTIPSYRVHDCKLCTERCKSCDSAFSSVRSLKFHQLSSRSCRHLYHKEELSLSNVQAASEMTQNLSNSSQKKSYPCAVCNEKFDVFRLLLEHSQTHVELSDYQCDRCSKKFQHYNRLVSHLAYHERVDKEGLPSSDNVEISSTSGVCESDAKPGEDEDELSETDPHKCYVCDKVFSRFESFKEHIFSHASAAPFSCSICRQSFPTEATLTTHISSKHEKSRTSCRRKAPAEVSGGDLSPPRLRVQFRVRDALSAVDSYTSCACETCGQHFASQRDRRKHMAVSVRCRPPKEESAPDSGVPCKKAKVSAAASVQCVFCSLMFESDAQKREHVESSDTCRAIMRFMMENRYYQLDEAGKKDLSSDDPSRCEFCSGQFQDKVGHILGSGCYQSMEEAIGRYRQAAVTPASPLEEVKVQESAPSPQDKEKAAGGEKTRGKWICLLCEKTMTVFSSHFMFHRRIILEKISGRGAISMRVHKPVECPMCLSVFKTRECLKKHMVTHRAMDIVVPEELTHQVTSGDHKKPKVCQQCQKNFRSLVGLKTHLRSTHNKKKRVKDKKVLKKVVTATPSSKFKKFSSYEAHRRLTHKPAEEKLPKTPTETKGIKKTAERRFIGRCSICRQKVASLPGFRFHLKRFHRRKEEGDIEHLLCPEVTAGPDRPAKPKVALKPVNEVASDESVGPSTCKKNTCDVPVKGSSTSKKNSLGGAVEKSEAPHRSKIIGSSSTTTSMAGISSHESYSKDSHNLKCKICSKTFEYPHCLRRHLSKDHNLSQMFSCQYCGMSYPRKTEWLQHEPVCKKFCVCKICNKETLKLHGLKTHLRCIHGINSIREYLKTTAKKKSAKQRAALVKIDNGGDVVSDIQSTPSWKPQKTCPICKKFVSYGKRYTDHLKTHMKPFRVLVMEKTLYMAPDSLSAVAQSGEGSALSGDDGGLEASVVVKRDPEFDVVVERDIEPDLADVPLEGIVKEEAADDFYHPENRGGGSAVSGGVTLPGSSVSGTGVDGRRPDGDHDGLSSRTDDGLGDVSVGAEDTDISVGEVAPAGDDESDASIGVGEEDSDLAKLTVAGEEMVTSSAKLDAIVTIVEMAKTPTEDSSDDEGELCEVQVTQCDDSDSDSDPSLEGAASDSKGHVTSDLAQGIGEENSPAGLSIAAVTEEEKDETEQEVESGEARGDMAAAEINSDLPSSRDGAQVGVLPRQVLPGLGEGATAGSAAASKVVPKVAPVKRPFPRTDHPAEHSGGKLRCVRATCSSSTEVAKDAEAPTTGEVTMEEGSVEQAVCVKTEAPDLELHAQQRNVFRAFGPAGFGTSELSSDSDDITFLGFEEAPKPSESGSRDDDSRVSSSRESQSGRDVAGNRGERNEGKTAERTNVFELIAP</sequence>
<feature type="domain" description="C2H2-type" evidence="3">
    <location>
        <begin position="2035"/>
        <end position="2062"/>
    </location>
</feature>
<gene>
    <name evidence="5 6" type="primary">LOC106012046</name>
</gene>
<feature type="compositionally biased region" description="Basic and acidic residues" evidence="2">
    <location>
        <begin position="1202"/>
        <end position="1239"/>
    </location>
</feature>
<feature type="compositionally biased region" description="Low complexity" evidence="2">
    <location>
        <begin position="1113"/>
        <end position="1122"/>
    </location>
</feature>
<feature type="domain" description="C2H2-type" evidence="3">
    <location>
        <begin position="2063"/>
        <end position="2091"/>
    </location>
</feature>
<feature type="region of interest" description="Disordered" evidence="2">
    <location>
        <begin position="20"/>
        <end position="86"/>
    </location>
</feature>
<dbReference type="InterPro" id="IPR013087">
    <property type="entry name" value="Znf_C2H2_type"/>
</dbReference>
<feature type="compositionally biased region" description="Polar residues" evidence="2">
    <location>
        <begin position="1781"/>
        <end position="1797"/>
    </location>
</feature>
<feature type="compositionally biased region" description="Basic and acidic residues" evidence="2">
    <location>
        <begin position="563"/>
        <end position="578"/>
    </location>
</feature>
<dbReference type="RefSeq" id="XP_035826196.1">
    <property type="nucleotide sequence ID" value="XM_035970303.1"/>
</dbReference>
<feature type="region of interest" description="Disordered" evidence="2">
    <location>
        <begin position="453"/>
        <end position="520"/>
    </location>
</feature>
<feature type="compositionally biased region" description="Polar residues" evidence="2">
    <location>
        <begin position="1123"/>
        <end position="1137"/>
    </location>
</feature>
<evidence type="ECO:0000313" key="4">
    <source>
        <dbReference type="Proteomes" id="UP000694888"/>
    </source>
</evidence>
<name>A0ABM1A1Y1_APLCA</name>
<feature type="compositionally biased region" description="Polar residues" evidence="2">
    <location>
        <begin position="1494"/>
        <end position="1506"/>
    </location>
</feature>
<dbReference type="InterPro" id="IPR036236">
    <property type="entry name" value="Znf_C2H2_sf"/>
</dbReference>
<feature type="region of interest" description="Disordered" evidence="2">
    <location>
        <begin position="3019"/>
        <end position="3056"/>
    </location>
</feature>
<feature type="compositionally biased region" description="Polar residues" evidence="2">
    <location>
        <begin position="309"/>
        <end position="339"/>
    </location>
</feature>
<feature type="compositionally biased region" description="Basic and acidic residues" evidence="2">
    <location>
        <begin position="3221"/>
        <end position="3231"/>
    </location>
</feature>
<dbReference type="SMART" id="SM00355">
    <property type="entry name" value="ZnF_C2H2"/>
    <property type="match status" value="22"/>
</dbReference>
<feature type="compositionally biased region" description="Low complexity" evidence="2">
    <location>
        <begin position="639"/>
        <end position="650"/>
    </location>
</feature>
<dbReference type="GeneID" id="106012046"/>
<feature type="region of interest" description="Disordered" evidence="2">
    <location>
        <begin position="1778"/>
        <end position="1798"/>
    </location>
</feature>
<keyword evidence="1" id="KW-0863">Zinc-finger</keyword>
<dbReference type="PANTHER" id="PTHR16515">
    <property type="entry name" value="PR DOMAIN ZINC FINGER PROTEIN"/>
    <property type="match status" value="1"/>
</dbReference>
<feature type="compositionally biased region" description="Basic and acidic residues" evidence="2">
    <location>
        <begin position="2868"/>
        <end position="2885"/>
    </location>
</feature>
<feature type="region of interest" description="Disordered" evidence="2">
    <location>
        <begin position="3167"/>
        <end position="3241"/>
    </location>
</feature>
<feature type="domain" description="C2H2-type" evidence="3">
    <location>
        <begin position="1943"/>
        <end position="1970"/>
    </location>
</feature>
<accession>A0ABM1A1Y1</accession>
<evidence type="ECO:0000259" key="3">
    <source>
        <dbReference type="PROSITE" id="PS50157"/>
    </source>
</evidence>
<feature type="compositionally biased region" description="Low complexity" evidence="2">
    <location>
        <begin position="1449"/>
        <end position="1463"/>
    </location>
</feature>
<feature type="compositionally biased region" description="Polar residues" evidence="2">
    <location>
        <begin position="613"/>
        <end position="622"/>
    </location>
</feature>
<feature type="compositionally biased region" description="Low complexity" evidence="2">
    <location>
        <begin position="546"/>
        <end position="561"/>
    </location>
</feature>
<feature type="region of interest" description="Disordered" evidence="2">
    <location>
        <begin position="2079"/>
        <end position="2105"/>
    </location>
</feature>
<feature type="compositionally biased region" description="Polar residues" evidence="2">
    <location>
        <begin position="2003"/>
        <end position="2015"/>
    </location>
</feature>
<keyword evidence="1" id="KW-0862">Zinc</keyword>
<dbReference type="RefSeq" id="XP_012939168.1">
    <property type="nucleotide sequence ID" value="XM_013083714.2"/>
</dbReference>
<feature type="region of interest" description="Disordered" evidence="2">
    <location>
        <begin position="1389"/>
        <end position="1594"/>
    </location>
</feature>
<feature type="domain" description="C2H2-type" evidence="3">
    <location>
        <begin position="2393"/>
        <end position="2421"/>
    </location>
</feature>
<feature type="compositionally biased region" description="Low complexity" evidence="2">
    <location>
        <begin position="1400"/>
        <end position="1413"/>
    </location>
</feature>
<feature type="domain" description="C2H2-type" evidence="3">
    <location>
        <begin position="1971"/>
        <end position="1998"/>
    </location>
</feature>
<feature type="compositionally biased region" description="Low complexity" evidence="2">
    <location>
        <begin position="292"/>
        <end position="307"/>
    </location>
</feature>
<feature type="compositionally biased region" description="Low complexity" evidence="2">
    <location>
        <begin position="579"/>
        <end position="603"/>
    </location>
</feature>
<feature type="compositionally biased region" description="Basic and acidic residues" evidence="2">
    <location>
        <begin position="1182"/>
        <end position="1193"/>
    </location>
</feature>
<organism evidence="4 5">
    <name type="scientific">Aplysia californica</name>
    <name type="common">California sea hare</name>
    <dbReference type="NCBI Taxonomy" id="6500"/>
    <lineage>
        <taxon>Eukaryota</taxon>
        <taxon>Metazoa</taxon>
        <taxon>Spiralia</taxon>
        <taxon>Lophotrochozoa</taxon>
        <taxon>Mollusca</taxon>
        <taxon>Gastropoda</taxon>
        <taxon>Heterobranchia</taxon>
        <taxon>Euthyneura</taxon>
        <taxon>Tectipleura</taxon>
        <taxon>Aplysiida</taxon>
        <taxon>Aplysioidea</taxon>
        <taxon>Aplysiidae</taxon>
        <taxon>Aplysia</taxon>
    </lineage>
</organism>
<feature type="compositionally biased region" description="Polar residues" evidence="2">
    <location>
        <begin position="365"/>
        <end position="374"/>
    </location>
</feature>
<feature type="compositionally biased region" description="Polar residues" evidence="2">
    <location>
        <begin position="754"/>
        <end position="765"/>
    </location>
</feature>